<dbReference type="EMBL" id="BJCL01000009">
    <property type="protein sequence ID" value="GCL64425.1"/>
    <property type="molecule type" value="Genomic_DNA"/>
</dbReference>
<proteinExistence type="predicted"/>
<feature type="signal peptide" evidence="2">
    <location>
        <begin position="1"/>
        <end position="39"/>
    </location>
</feature>
<keyword evidence="5" id="KW-1185">Reference proteome</keyword>
<evidence type="ECO:0000256" key="1">
    <source>
        <dbReference type="ARBA" id="ARBA00022729"/>
    </source>
</evidence>
<protein>
    <submittedName>
        <fullName evidence="4">Outer membrane lipoprotein-sorting protein</fullName>
    </submittedName>
</protein>
<keyword evidence="4" id="KW-0449">Lipoprotein</keyword>
<evidence type="ECO:0000313" key="4">
    <source>
        <dbReference type="EMBL" id="GCL64425.1"/>
    </source>
</evidence>
<dbReference type="Proteomes" id="UP000301751">
    <property type="component" value="Unassembled WGS sequence"/>
</dbReference>
<accession>A0A480AX95</accession>
<comment type="caution">
    <text evidence="4">The sequence shown here is derived from an EMBL/GenBank/DDBJ whole genome shotgun (WGS) entry which is preliminary data.</text>
</comment>
<dbReference type="InterPro" id="IPR006311">
    <property type="entry name" value="TAT_signal"/>
</dbReference>
<dbReference type="SUPFAM" id="SSF89392">
    <property type="entry name" value="Prokaryotic lipoproteins and lipoprotein localization factors"/>
    <property type="match status" value="1"/>
</dbReference>
<keyword evidence="1 2" id="KW-0732">Signal</keyword>
<evidence type="ECO:0000313" key="5">
    <source>
        <dbReference type="Proteomes" id="UP000301751"/>
    </source>
</evidence>
<dbReference type="InterPro" id="IPR029046">
    <property type="entry name" value="LolA/LolB/LppX"/>
</dbReference>
<dbReference type="CDD" id="cd16329">
    <property type="entry name" value="LolA_like"/>
    <property type="match status" value="1"/>
</dbReference>
<evidence type="ECO:0000259" key="3">
    <source>
        <dbReference type="Pfam" id="PF17131"/>
    </source>
</evidence>
<feature type="chain" id="PRO_5019838000" evidence="2">
    <location>
        <begin position="40"/>
        <end position="275"/>
    </location>
</feature>
<sequence>MPDIPCHPVTPMHVLNRRQAAGTLLALAGASAWPGAASAAPDAQALLAQSDAIRNPNQPFKVTVTLTEFEKGVQVNTTTLLSLARTLEAGGQFASLVRFVQPARDAGKVMLKNGSDLWFYDPGTKSAVRISPQQRLMGQAANGDVVTVNFARDYQATVAAEEAVRDGEKQTRKSYKLMLAAASSDATYGAIELWVDAGNSAPIKARFFAESGRLLKTAFYRKFQPQLGVDRPTETVIIDGLDPQAVTLVRLSDYGLRNAPTSWFQRDYLPRFSAE</sequence>
<feature type="domain" description="Uncharacterized protein TP-0789" evidence="3">
    <location>
        <begin position="94"/>
        <end position="271"/>
    </location>
</feature>
<evidence type="ECO:0000256" key="2">
    <source>
        <dbReference type="SAM" id="SignalP"/>
    </source>
</evidence>
<dbReference type="InterPro" id="IPR033399">
    <property type="entry name" value="TP_0789-like"/>
</dbReference>
<dbReference type="PROSITE" id="PS51318">
    <property type="entry name" value="TAT"/>
    <property type="match status" value="1"/>
</dbReference>
<dbReference type="Pfam" id="PF17131">
    <property type="entry name" value="LolA_like"/>
    <property type="match status" value="1"/>
</dbReference>
<organism evidence="4 5">
    <name type="scientific">Pseudaquabacterium pictum</name>
    <dbReference type="NCBI Taxonomy" id="2315236"/>
    <lineage>
        <taxon>Bacteria</taxon>
        <taxon>Pseudomonadati</taxon>
        <taxon>Pseudomonadota</taxon>
        <taxon>Betaproteobacteria</taxon>
        <taxon>Burkholderiales</taxon>
        <taxon>Sphaerotilaceae</taxon>
        <taxon>Pseudaquabacterium</taxon>
    </lineage>
</organism>
<dbReference type="AlphaFoldDB" id="A0A480AX95"/>
<name>A0A480AX95_9BURK</name>
<dbReference type="Gene3D" id="2.50.20.10">
    <property type="entry name" value="Lipoprotein localisation LolA/LolB/LppX"/>
    <property type="match status" value="1"/>
</dbReference>
<reference evidence="5" key="1">
    <citation type="submission" date="2019-03" db="EMBL/GenBank/DDBJ databases">
        <title>Aquabacterium pictum sp.nov., the first bacteriochlorophyll a-containing freshwater bacterium in the genus Aquabacterium of the class Betaproteobacteria.</title>
        <authorList>
            <person name="Hirose S."/>
            <person name="Tank M."/>
            <person name="Hara E."/>
            <person name="Tamaki H."/>
            <person name="Takaichi S."/>
            <person name="Haruta S."/>
            <person name="Hanada S."/>
        </authorList>
    </citation>
    <scope>NUCLEOTIDE SEQUENCE [LARGE SCALE GENOMIC DNA]</scope>
    <source>
        <strain evidence="5">W35</strain>
    </source>
</reference>
<dbReference type="PIRSF" id="PIRSF028205">
    <property type="entry name" value="UCP028205"/>
    <property type="match status" value="1"/>
</dbReference>
<gene>
    <name evidence="4" type="ORF">AQPW35_35060</name>
</gene>
<dbReference type="InterPro" id="IPR011220">
    <property type="entry name" value="UCP028205"/>
</dbReference>